<evidence type="ECO:0000313" key="3">
    <source>
        <dbReference type="EMBL" id="ORY38163.1"/>
    </source>
</evidence>
<feature type="compositionally biased region" description="Low complexity" evidence="1">
    <location>
        <begin position="39"/>
        <end position="53"/>
    </location>
</feature>
<proteinExistence type="predicted"/>
<feature type="compositionally biased region" description="Polar residues" evidence="1">
    <location>
        <begin position="24"/>
        <end position="38"/>
    </location>
</feature>
<comment type="caution">
    <text evidence="3">The sequence shown here is derived from an EMBL/GenBank/DDBJ whole genome shotgun (WGS) entry which is preliminary data.</text>
</comment>
<feature type="transmembrane region" description="Helical" evidence="2">
    <location>
        <begin position="258"/>
        <end position="284"/>
    </location>
</feature>
<feature type="transmembrane region" description="Helical" evidence="2">
    <location>
        <begin position="114"/>
        <end position="138"/>
    </location>
</feature>
<evidence type="ECO:0000256" key="2">
    <source>
        <dbReference type="SAM" id="Phobius"/>
    </source>
</evidence>
<dbReference type="AlphaFoldDB" id="A0A1Y2BTU3"/>
<evidence type="ECO:0000313" key="4">
    <source>
        <dbReference type="Proteomes" id="UP000193642"/>
    </source>
</evidence>
<keyword evidence="2" id="KW-0472">Membrane</keyword>
<evidence type="ECO:0000256" key="1">
    <source>
        <dbReference type="SAM" id="MobiDB-lite"/>
    </source>
</evidence>
<feature type="transmembrane region" description="Helical" evidence="2">
    <location>
        <begin position="316"/>
        <end position="337"/>
    </location>
</feature>
<dbReference type="OrthoDB" id="2101275at2759"/>
<keyword evidence="2" id="KW-1133">Transmembrane helix</keyword>
<organism evidence="3 4">
    <name type="scientific">Rhizoclosmatium globosum</name>
    <dbReference type="NCBI Taxonomy" id="329046"/>
    <lineage>
        <taxon>Eukaryota</taxon>
        <taxon>Fungi</taxon>
        <taxon>Fungi incertae sedis</taxon>
        <taxon>Chytridiomycota</taxon>
        <taxon>Chytridiomycota incertae sedis</taxon>
        <taxon>Chytridiomycetes</taxon>
        <taxon>Chytridiales</taxon>
        <taxon>Chytriomycetaceae</taxon>
        <taxon>Rhizoclosmatium</taxon>
    </lineage>
</organism>
<accession>A0A1Y2BTU3</accession>
<reference evidence="3 4" key="1">
    <citation type="submission" date="2016-07" db="EMBL/GenBank/DDBJ databases">
        <title>Pervasive Adenine N6-methylation of Active Genes in Fungi.</title>
        <authorList>
            <consortium name="DOE Joint Genome Institute"/>
            <person name="Mondo S.J."/>
            <person name="Dannebaum R.O."/>
            <person name="Kuo R.C."/>
            <person name="Labutti K."/>
            <person name="Haridas S."/>
            <person name="Kuo A."/>
            <person name="Salamov A."/>
            <person name="Ahrendt S.R."/>
            <person name="Lipzen A."/>
            <person name="Sullivan W."/>
            <person name="Andreopoulos W.B."/>
            <person name="Clum A."/>
            <person name="Lindquist E."/>
            <person name="Daum C."/>
            <person name="Ramamoorthy G.K."/>
            <person name="Gryganskyi A."/>
            <person name="Culley D."/>
            <person name="Magnuson J.K."/>
            <person name="James T.Y."/>
            <person name="O'Malley M.A."/>
            <person name="Stajich J.E."/>
            <person name="Spatafora J.W."/>
            <person name="Visel A."/>
            <person name="Grigoriev I.V."/>
        </authorList>
    </citation>
    <scope>NUCLEOTIDE SEQUENCE [LARGE SCALE GENOMIC DNA]</scope>
    <source>
        <strain evidence="3 4">JEL800</strain>
    </source>
</reference>
<gene>
    <name evidence="3" type="ORF">BCR33DRAFT_854147</name>
</gene>
<sequence>MHRSDLRQQPTPPQRSPGEFEASSYITLTTKRQYPTPDNQQNQQQQSSQQTQSAPPKPTWPTYSSNEVYAPPKTLAPKKPKEKVLSSKGPRKRFNALGQEIDGKWSKDPAVIRWGIIVGIWLVISWAAQWSMFFLPYWRMDEYHHAGLFQVCGTADIQFNPTYFDSGGAGNLTIKSTHDTVCVSVEDYVNDFLVIVKPDPNRPLPSDRWYNNASGALSHILMSRWLEAFGTVFDMVFGVGTLLLIMRPAADERVEARNAAITVAGIVIMPWFPVFDILLSFSYWEIIGVGYFSKLAYVSSDSTSNFTMAGPVVSLFTSWFDFVIQIMFLSWGLMRLLGANNKKLKHIFKKSPVEEEHVMTLFPKAKSLGL</sequence>
<dbReference type="Proteomes" id="UP000193642">
    <property type="component" value="Unassembled WGS sequence"/>
</dbReference>
<dbReference type="EMBL" id="MCGO01000045">
    <property type="protein sequence ID" value="ORY38163.1"/>
    <property type="molecule type" value="Genomic_DNA"/>
</dbReference>
<feature type="transmembrane region" description="Helical" evidence="2">
    <location>
        <begin position="228"/>
        <end position="246"/>
    </location>
</feature>
<keyword evidence="4" id="KW-1185">Reference proteome</keyword>
<keyword evidence="2" id="KW-0812">Transmembrane</keyword>
<feature type="region of interest" description="Disordered" evidence="1">
    <location>
        <begin position="1"/>
        <end position="90"/>
    </location>
</feature>
<protein>
    <submittedName>
        <fullName evidence="3">Uncharacterized protein</fullName>
    </submittedName>
</protein>
<name>A0A1Y2BTU3_9FUNG</name>